<keyword evidence="10" id="KW-1185">Reference proteome</keyword>
<evidence type="ECO:0000256" key="3">
    <source>
        <dbReference type="ARBA" id="ARBA00022692"/>
    </source>
</evidence>
<feature type="transmembrane region" description="Helical" evidence="6">
    <location>
        <begin position="427"/>
        <end position="451"/>
    </location>
</feature>
<proteinExistence type="predicted"/>
<comment type="subcellular location">
    <subcellularLocation>
        <location evidence="1">Cell membrane</location>
        <topology evidence="1">Multi-pass membrane protein</topology>
    </subcellularLocation>
</comment>
<dbReference type="PANTHER" id="PTHR30572:SF18">
    <property type="entry name" value="ABC-TYPE MACROLIDE FAMILY EXPORT SYSTEM PERMEASE COMPONENT 2"/>
    <property type="match status" value="1"/>
</dbReference>
<evidence type="ECO:0000256" key="5">
    <source>
        <dbReference type="ARBA" id="ARBA00023136"/>
    </source>
</evidence>
<name>A0A3N4QCW8_9BACT</name>
<evidence type="ECO:0000259" key="8">
    <source>
        <dbReference type="Pfam" id="PF12704"/>
    </source>
</evidence>
<protein>
    <submittedName>
        <fullName evidence="9">FtsX-like permease family protein</fullName>
    </submittedName>
</protein>
<dbReference type="PANTHER" id="PTHR30572">
    <property type="entry name" value="MEMBRANE COMPONENT OF TRANSPORTER-RELATED"/>
    <property type="match status" value="1"/>
</dbReference>
<feature type="domain" description="MacB-like periplasmic core" evidence="8">
    <location>
        <begin position="20"/>
        <end position="244"/>
    </location>
</feature>
<evidence type="ECO:0000313" key="9">
    <source>
        <dbReference type="EMBL" id="RPE13820.1"/>
    </source>
</evidence>
<comment type="caution">
    <text evidence="9">The sequence shown here is derived from an EMBL/GenBank/DDBJ whole genome shotgun (WGS) entry which is preliminary data.</text>
</comment>
<dbReference type="OrthoDB" id="8740261at2"/>
<evidence type="ECO:0000256" key="2">
    <source>
        <dbReference type="ARBA" id="ARBA00022475"/>
    </source>
</evidence>
<organism evidence="9 10">
    <name type="scientific">Chitinophaga lutea</name>
    <dbReference type="NCBI Taxonomy" id="2488634"/>
    <lineage>
        <taxon>Bacteria</taxon>
        <taxon>Pseudomonadati</taxon>
        <taxon>Bacteroidota</taxon>
        <taxon>Chitinophagia</taxon>
        <taxon>Chitinophagales</taxon>
        <taxon>Chitinophagaceae</taxon>
        <taxon>Chitinophaga</taxon>
    </lineage>
</organism>
<feature type="transmembrane region" description="Helical" evidence="6">
    <location>
        <begin position="334"/>
        <end position="362"/>
    </location>
</feature>
<dbReference type="InterPro" id="IPR025857">
    <property type="entry name" value="MacB_PCD"/>
</dbReference>
<dbReference type="PROSITE" id="PS51257">
    <property type="entry name" value="PROKAR_LIPOPROTEIN"/>
    <property type="match status" value="1"/>
</dbReference>
<feature type="transmembrane region" description="Helical" evidence="6">
    <location>
        <begin position="21"/>
        <end position="41"/>
    </location>
</feature>
<dbReference type="GO" id="GO:0005886">
    <property type="term" value="C:plasma membrane"/>
    <property type="evidence" value="ECO:0007669"/>
    <property type="project" value="UniProtKB-SubCell"/>
</dbReference>
<evidence type="ECO:0000256" key="1">
    <source>
        <dbReference type="ARBA" id="ARBA00004651"/>
    </source>
</evidence>
<feature type="transmembrane region" description="Helical" evidence="6">
    <location>
        <begin position="680"/>
        <end position="703"/>
    </location>
</feature>
<dbReference type="Proteomes" id="UP000278351">
    <property type="component" value="Unassembled WGS sequence"/>
</dbReference>
<dbReference type="Pfam" id="PF12704">
    <property type="entry name" value="MacB_PCD"/>
    <property type="match status" value="2"/>
</dbReference>
<gene>
    <name evidence="9" type="ORF">EGT74_09985</name>
</gene>
<feature type="transmembrane region" description="Helical" evidence="6">
    <location>
        <begin position="382"/>
        <end position="406"/>
    </location>
</feature>
<evidence type="ECO:0000256" key="6">
    <source>
        <dbReference type="SAM" id="Phobius"/>
    </source>
</evidence>
<dbReference type="Pfam" id="PF02687">
    <property type="entry name" value="FtsX"/>
    <property type="match status" value="2"/>
</dbReference>
<keyword evidence="4 6" id="KW-1133">Transmembrane helix</keyword>
<accession>A0A3N4QCW8</accession>
<keyword evidence="3 6" id="KW-0812">Transmembrane</keyword>
<sequence length="802" mass="88112">MLRNYFKVALRHLLRNKGITFINVAGLAIGMACCILIVLFIRHELGYNNFHARGKEIYRLVYDMKHSDGLVEYGTSTQFAAAPALKRELAGIKESVRVFNAREVVIAAAGEAYRQQNVLFVDQDFFNVFSFPLTAGNPATALKDPYSVVLTESTAKKYFGTVNPVGKALRVQDDYDCIVTGVVKDVPSNSDIDFDILFSFKTILQNAAKTGSNPESSWYAFSNNQTFVTLTPGTTPNSIRGELNGLVERYITPIAKTLGEQFSYQLQPLANMHLKPEGDLAPDEASTKLYLYGVIGLFIILIGCINFMNLVTARGHERAMEVGLRKVMGAERKALIVQFLVESVVICILAFMLAVLLAQLLLPGFNYVTDKTLTIFEPGNVPLLSLLLLLAVVVGLMAGSYPALYLSGFIPVRILKGGAKSAGGRSLFRKVLVVSQFSIAIALIIATVVIYSQLRYMQRKDLGFNKAGLVNFNLNNPKQAGLRPAFKAELERLPFVQSAAYTSMPPGVGFTSVNPVGLEGSKSEDSKLSVIVNADFSYFTNMGVKIAAGRDFDARFPTDSIDAFVINKKAAAILGLKNPVGSRIEWRGGPVPRKGTVIGVVEDFNMQSLRLPIEPMVAMIRPAQARMLMVRLAPGDKQQQVARIGEIWQRMMPAFPFNYRFVESEIGNEYEQEKRTGSLFGAYACLAVFIASMGLFGLAMLVARQRTKEIGIRKVLGASVSSIMTLLSKDFLQLVFIAIFIAAPIAWYAASRWLENFAFPISMPWWAFIAAGGGALLIAFVTISFQAIKAALLNPVRSLRSE</sequence>
<feature type="domain" description="ABC3 transporter permease C-terminal" evidence="7">
    <location>
        <begin position="683"/>
        <end position="793"/>
    </location>
</feature>
<keyword evidence="2" id="KW-1003">Cell membrane</keyword>
<evidence type="ECO:0000256" key="4">
    <source>
        <dbReference type="ARBA" id="ARBA00022989"/>
    </source>
</evidence>
<dbReference type="GO" id="GO:0022857">
    <property type="term" value="F:transmembrane transporter activity"/>
    <property type="evidence" value="ECO:0007669"/>
    <property type="project" value="TreeGrafter"/>
</dbReference>
<dbReference type="EMBL" id="RPDH01000001">
    <property type="protein sequence ID" value="RPE13820.1"/>
    <property type="molecule type" value="Genomic_DNA"/>
</dbReference>
<feature type="domain" description="MacB-like periplasmic core" evidence="8">
    <location>
        <begin position="438"/>
        <end position="642"/>
    </location>
</feature>
<dbReference type="RefSeq" id="WP_123846333.1">
    <property type="nucleotide sequence ID" value="NZ_RPDH01000001.1"/>
</dbReference>
<evidence type="ECO:0000259" key="7">
    <source>
        <dbReference type="Pfam" id="PF02687"/>
    </source>
</evidence>
<dbReference type="InterPro" id="IPR003838">
    <property type="entry name" value="ABC3_permease_C"/>
</dbReference>
<feature type="transmembrane region" description="Helical" evidence="6">
    <location>
        <begin position="765"/>
        <end position="788"/>
    </location>
</feature>
<dbReference type="InterPro" id="IPR050250">
    <property type="entry name" value="Macrolide_Exporter_MacB"/>
</dbReference>
<reference evidence="9 10" key="1">
    <citation type="submission" date="2018-11" db="EMBL/GenBank/DDBJ databases">
        <title>Chitinophaga lutea sp.nov., isolate from arsenic contaminated soil.</title>
        <authorList>
            <person name="Zong Y."/>
        </authorList>
    </citation>
    <scope>NUCLEOTIDE SEQUENCE [LARGE SCALE GENOMIC DNA]</scope>
    <source>
        <strain evidence="9 10">ZY74</strain>
    </source>
</reference>
<dbReference type="AlphaFoldDB" id="A0A3N4QCW8"/>
<feature type="domain" description="ABC3 transporter permease C-terminal" evidence="7">
    <location>
        <begin position="294"/>
        <end position="404"/>
    </location>
</feature>
<keyword evidence="5 6" id="KW-0472">Membrane</keyword>
<feature type="transmembrane region" description="Helical" evidence="6">
    <location>
        <begin position="289"/>
        <end position="313"/>
    </location>
</feature>
<feature type="transmembrane region" description="Helical" evidence="6">
    <location>
        <begin position="731"/>
        <end position="750"/>
    </location>
</feature>
<evidence type="ECO:0000313" key="10">
    <source>
        <dbReference type="Proteomes" id="UP000278351"/>
    </source>
</evidence>